<dbReference type="Gene3D" id="3.40.50.11410">
    <property type="match status" value="1"/>
</dbReference>
<accession>A0A7W8H9X4</accession>
<evidence type="ECO:0000256" key="1">
    <source>
        <dbReference type="ARBA" id="ARBA00022741"/>
    </source>
</evidence>
<dbReference type="GO" id="GO:0002098">
    <property type="term" value="P:tRNA wobble uridine modification"/>
    <property type="evidence" value="ECO:0007669"/>
    <property type="project" value="TreeGrafter"/>
</dbReference>
<dbReference type="InterPro" id="IPR023873">
    <property type="entry name" value="FeFe-hyd_GTPase_HydF"/>
</dbReference>
<dbReference type="Proteomes" id="UP000543642">
    <property type="component" value="Unassembled WGS sequence"/>
</dbReference>
<feature type="domain" description="Hydrogen maturase F tetramerization" evidence="5">
    <location>
        <begin position="280"/>
        <end position="392"/>
    </location>
</feature>
<feature type="domain" description="Hydrogen maturase F dimerization" evidence="4">
    <location>
        <begin position="180"/>
        <end position="276"/>
    </location>
</feature>
<dbReference type="PANTHER" id="PTHR42714:SF6">
    <property type="entry name" value="TRANSLATION INITIATION FACTOR IF-2"/>
    <property type="match status" value="1"/>
</dbReference>
<feature type="domain" description="G" evidence="3">
    <location>
        <begin position="13"/>
        <end position="126"/>
    </location>
</feature>
<dbReference type="AlphaFoldDB" id="A0A7W8H9X4"/>
<keyword evidence="7" id="KW-1185">Reference proteome</keyword>
<dbReference type="SUPFAM" id="SSF52540">
    <property type="entry name" value="P-loop containing nucleoside triphosphate hydrolases"/>
    <property type="match status" value="1"/>
</dbReference>
<keyword evidence="2" id="KW-0342">GTP-binding</keyword>
<dbReference type="NCBIfam" id="TIGR00231">
    <property type="entry name" value="small_GTP"/>
    <property type="match status" value="1"/>
</dbReference>
<keyword evidence="1" id="KW-0547">Nucleotide-binding</keyword>
<dbReference type="Pfam" id="PF01926">
    <property type="entry name" value="MMR_HSR1"/>
    <property type="match status" value="1"/>
</dbReference>
<evidence type="ECO:0000259" key="4">
    <source>
        <dbReference type="Pfam" id="PF18128"/>
    </source>
</evidence>
<dbReference type="InterPro" id="IPR005225">
    <property type="entry name" value="Small_GTP-bd"/>
</dbReference>
<sequence length="397" mass="43514">MSLNDTPRANRLHIGIFGSTNSGKSSLVNALTGQDTALVSDIAGTTTDPVYKSMEIHGIGPCVFIDTAGFDDTGALGELRILRTKEALKKTDIALMVFSKAPDVREISWLKEIRDNNIPVIPVLNKWDDEKVRESEKAIEEVCSMAPVRVSARTGEGIPKLRQAMIRALPADYEAESITGKLAKAGDVVLLVMPQDIQAPKGRLILPQVQTLRELLDKKCSVLSCTTDQLDRALSSLKEAPDLIITDSQVFKTVYEKKPAKSRLTSFSVLFAGYKGDIHYFVQSVRAIDRLTPQSKVLIAEACTHAPLAEDIGREKIPAMLRKKIGSQLTVDVVSGPDFPKDLSGYDLIIHCGACMFNRKYVLSRMEEARAGHVPMTNYGVTIAYLSGILDKIDLEA</sequence>
<dbReference type="EMBL" id="JACHFW010000005">
    <property type="protein sequence ID" value="MBB5264433.1"/>
    <property type="molecule type" value="Genomic_DNA"/>
</dbReference>
<evidence type="ECO:0000313" key="7">
    <source>
        <dbReference type="Proteomes" id="UP000543642"/>
    </source>
</evidence>
<protein>
    <submittedName>
        <fullName evidence="6">[FeFe] hydrogenase H-cluster maturation GTPase HydF</fullName>
    </submittedName>
</protein>
<dbReference type="GO" id="GO:0005737">
    <property type="term" value="C:cytoplasm"/>
    <property type="evidence" value="ECO:0007669"/>
    <property type="project" value="TreeGrafter"/>
</dbReference>
<dbReference type="CDD" id="cd00880">
    <property type="entry name" value="Era_like"/>
    <property type="match status" value="1"/>
</dbReference>
<dbReference type="PANTHER" id="PTHR42714">
    <property type="entry name" value="TRNA MODIFICATION GTPASE GTPBP3"/>
    <property type="match status" value="1"/>
</dbReference>
<dbReference type="NCBIfam" id="TIGR03918">
    <property type="entry name" value="GTP_HydF"/>
    <property type="match status" value="1"/>
</dbReference>
<dbReference type="Gene3D" id="3.40.50.11420">
    <property type="match status" value="1"/>
</dbReference>
<evidence type="ECO:0000313" key="6">
    <source>
        <dbReference type="EMBL" id="MBB5264433.1"/>
    </source>
</evidence>
<dbReference type="GO" id="GO:0005525">
    <property type="term" value="F:GTP binding"/>
    <property type="evidence" value="ECO:0007669"/>
    <property type="project" value="UniProtKB-KW"/>
</dbReference>
<dbReference type="InterPro" id="IPR027417">
    <property type="entry name" value="P-loop_NTPase"/>
</dbReference>
<gene>
    <name evidence="6" type="ORF">HNP82_001560</name>
</gene>
<proteinExistence type="predicted"/>
<evidence type="ECO:0000259" key="5">
    <source>
        <dbReference type="Pfam" id="PF18133"/>
    </source>
</evidence>
<evidence type="ECO:0000259" key="3">
    <source>
        <dbReference type="Pfam" id="PF01926"/>
    </source>
</evidence>
<dbReference type="GO" id="GO:0030488">
    <property type="term" value="P:tRNA methylation"/>
    <property type="evidence" value="ECO:0007669"/>
    <property type="project" value="TreeGrafter"/>
</dbReference>
<name>A0A7W8H9X4_9FIRM</name>
<dbReference type="InterPro" id="IPR040644">
    <property type="entry name" value="HydF_tetramer"/>
</dbReference>
<dbReference type="RefSeq" id="WP_183773017.1">
    <property type="nucleotide sequence ID" value="NZ_CAWVEG010000154.1"/>
</dbReference>
<dbReference type="InterPro" id="IPR041606">
    <property type="entry name" value="HydF_dimer"/>
</dbReference>
<dbReference type="Pfam" id="PF18133">
    <property type="entry name" value="HydF_tetramer"/>
    <property type="match status" value="1"/>
</dbReference>
<organism evidence="6 7">
    <name type="scientific">Catenibacillus scindens</name>
    <dbReference type="NCBI Taxonomy" id="673271"/>
    <lineage>
        <taxon>Bacteria</taxon>
        <taxon>Bacillati</taxon>
        <taxon>Bacillota</taxon>
        <taxon>Clostridia</taxon>
        <taxon>Lachnospirales</taxon>
        <taxon>Lachnospiraceae</taxon>
        <taxon>Catenibacillus</taxon>
    </lineage>
</organism>
<dbReference type="Gene3D" id="3.40.50.300">
    <property type="entry name" value="P-loop containing nucleotide triphosphate hydrolases"/>
    <property type="match status" value="1"/>
</dbReference>
<comment type="caution">
    <text evidence="6">The sequence shown here is derived from an EMBL/GenBank/DDBJ whole genome shotgun (WGS) entry which is preliminary data.</text>
</comment>
<evidence type="ECO:0000256" key="2">
    <source>
        <dbReference type="ARBA" id="ARBA00023134"/>
    </source>
</evidence>
<dbReference type="InterPro" id="IPR006073">
    <property type="entry name" value="GTP-bd"/>
</dbReference>
<dbReference type="Pfam" id="PF18128">
    <property type="entry name" value="HydF_dimer"/>
    <property type="match status" value="1"/>
</dbReference>
<reference evidence="6 7" key="1">
    <citation type="submission" date="2020-08" db="EMBL/GenBank/DDBJ databases">
        <title>Genomic Encyclopedia of Type Strains, Phase IV (KMG-IV): sequencing the most valuable type-strain genomes for metagenomic binning, comparative biology and taxonomic classification.</title>
        <authorList>
            <person name="Goeker M."/>
        </authorList>
    </citation>
    <scope>NUCLEOTIDE SEQUENCE [LARGE SCALE GENOMIC DNA]</scope>
    <source>
        <strain evidence="6 7">DSM 106146</strain>
    </source>
</reference>